<organism evidence="1 2">
    <name type="scientific">Mycena metata</name>
    <dbReference type="NCBI Taxonomy" id="1033252"/>
    <lineage>
        <taxon>Eukaryota</taxon>
        <taxon>Fungi</taxon>
        <taxon>Dikarya</taxon>
        <taxon>Basidiomycota</taxon>
        <taxon>Agaricomycotina</taxon>
        <taxon>Agaricomycetes</taxon>
        <taxon>Agaricomycetidae</taxon>
        <taxon>Agaricales</taxon>
        <taxon>Marasmiineae</taxon>
        <taxon>Mycenaceae</taxon>
        <taxon>Mycena</taxon>
    </lineage>
</organism>
<accession>A0AAD7NWP5</accession>
<protein>
    <submittedName>
        <fullName evidence="1">Uncharacterized protein</fullName>
    </submittedName>
</protein>
<comment type="caution">
    <text evidence="1">The sequence shown here is derived from an EMBL/GenBank/DDBJ whole genome shotgun (WGS) entry which is preliminary data.</text>
</comment>
<gene>
    <name evidence="1" type="ORF">B0H16DRAFT_1503042</name>
</gene>
<keyword evidence="2" id="KW-1185">Reference proteome</keyword>
<reference evidence="1" key="1">
    <citation type="submission" date="2023-03" db="EMBL/GenBank/DDBJ databases">
        <title>Massive genome expansion in bonnet fungi (Mycena s.s.) driven by repeated elements and novel gene families across ecological guilds.</title>
        <authorList>
            <consortium name="Lawrence Berkeley National Laboratory"/>
            <person name="Harder C.B."/>
            <person name="Miyauchi S."/>
            <person name="Viragh M."/>
            <person name="Kuo A."/>
            <person name="Thoen E."/>
            <person name="Andreopoulos B."/>
            <person name="Lu D."/>
            <person name="Skrede I."/>
            <person name="Drula E."/>
            <person name="Henrissat B."/>
            <person name="Morin E."/>
            <person name="Kohler A."/>
            <person name="Barry K."/>
            <person name="LaButti K."/>
            <person name="Morin E."/>
            <person name="Salamov A."/>
            <person name="Lipzen A."/>
            <person name="Mereny Z."/>
            <person name="Hegedus B."/>
            <person name="Baldrian P."/>
            <person name="Stursova M."/>
            <person name="Weitz H."/>
            <person name="Taylor A."/>
            <person name="Grigoriev I.V."/>
            <person name="Nagy L.G."/>
            <person name="Martin F."/>
            <person name="Kauserud H."/>
        </authorList>
    </citation>
    <scope>NUCLEOTIDE SEQUENCE</scope>
    <source>
        <strain evidence="1">CBHHK182m</strain>
    </source>
</reference>
<name>A0AAD7NWP5_9AGAR</name>
<proteinExistence type="predicted"/>
<dbReference type="AlphaFoldDB" id="A0AAD7NWP5"/>
<evidence type="ECO:0000313" key="2">
    <source>
        <dbReference type="Proteomes" id="UP001215598"/>
    </source>
</evidence>
<dbReference type="Proteomes" id="UP001215598">
    <property type="component" value="Unassembled WGS sequence"/>
</dbReference>
<sequence>MAEEVPTEWSPLGFRARCPPLSFTTLCTYRAQVVKELSRHSERWGAVELLIPRQGHYLFDEVRGRLPCLTKLCLNLKSESELVIESFAEAPRLEQLYLISGLYSVTFVLPWHQLTTLTCENFTNVECMEILQLCEALVDCSLIGKPTRISMGLNLSTPIARQHLTSLRAEGMVTQRILQNLELPSLRDLQWEVDYFGHSLEILLSFLARSHCRLRNICLWLIKGKDLIQRFTPFFTSLVVLEIKTFEEFLNDEFLRWFTHDLEALPNLRKIAMDLDLQDWRAQNWTVELMREMIQSRCPGFTASRSVCLDTFRLVYRPDKDEDDTGLLHLAAEFKPLLDPKMIEFTISPNSKNWNLDLDSDSDFSSDLYWSD</sequence>
<evidence type="ECO:0000313" key="1">
    <source>
        <dbReference type="EMBL" id="KAJ7778317.1"/>
    </source>
</evidence>
<dbReference type="EMBL" id="JARKIB010000007">
    <property type="protein sequence ID" value="KAJ7778317.1"/>
    <property type="molecule type" value="Genomic_DNA"/>
</dbReference>